<comment type="caution">
    <text evidence="2">The sequence shown here is derived from an EMBL/GenBank/DDBJ whole genome shotgun (WGS) entry which is preliminary data.</text>
</comment>
<feature type="domain" description="SnoaL-like" evidence="1">
    <location>
        <begin position="12"/>
        <end position="131"/>
    </location>
</feature>
<name>A0A3A8E836_9GAMM</name>
<dbReference type="InterPro" id="IPR032710">
    <property type="entry name" value="NTF2-like_dom_sf"/>
</dbReference>
<evidence type="ECO:0000259" key="1">
    <source>
        <dbReference type="Pfam" id="PF13577"/>
    </source>
</evidence>
<dbReference type="EMBL" id="RAXU01000028">
    <property type="protein sequence ID" value="RKG30765.1"/>
    <property type="molecule type" value="Genomic_DNA"/>
</dbReference>
<evidence type="ECO:0000313" key="3">
    <source>
        <dbReference type="Proteomes" id="UP000269001"/>
    </source>
</evidence>
<protein>
    <recommendedName>
        <fullName evidence="1">SnoaL-like domain-containing protein</fullName>
    </recommendedName>
</protein>
<gene>
    <name evidence="2" type="ORF">D7V21_15430</name>
</gene>
<accession>A0A3A8E836</accession>
<keyword evidence="3" id="KW-1185">Reference proteome</keyword>
<dbReference type="Gene3D" id="3.10.450.50">
    <property type="match status" value="1"/>
</dbReference>
<sequence length="142" mass="16354">MMDILTQLSIQALVTQRIQAFAQFNDAGQLQALSDLFTDDAEYARPSQPNDFIQGKAQILASFQNRPIRKTRHMVSNILITDYSNDRVSVHSQIILFIADPDHPEQFNQMMVGGFNDELILQQGQWYFNKRAGYLDFKKNLI</sequence>
<proteinExistence type="predicted"/>
<organism evidence="2 3">
    <name type="scientific">Acinetobacter guerrae</name>
    <dbReference type="NCBI Taxonomy" id="1843371"/>
    <lineage>
        <taxon>Bacteria</taxon>
        <taxon>Pseudomonadati</taxon>
        <taxon>Pseudomonadota</taxon>
        <taxon>Gammaproteobacteria</taxon>
        <taxon>Moraxellales</taxon>
        <taxon>Moraxellaceae</taxon>
        <taxon>Acinetobacter</taxon>
    </lineage>
</organism>
<dbReference type="Pfam" id="PF13577">
    <property type="entry name" value="SnoaL_4"/>
    <property type="match status" value="1"/>
</dbReference>
<dbReference type="AlphaFoldDB" id="A0A3A8E836"/>
<evidence type="ECO:0000313" key="2">
    <source>
        <dbReference type="EMBL" id="RKG30765.1"/>
    </source>
</evidence>
<reference evidence="2 3" key="1">
    <citation type="submission" date="2018-09" db="EMBL/GenBank/DDBJ databases">
        <title>The draft genome of Acinetobacter spp. strains.</title>
        <authorList>
            <person name="Qin J."/>
            <person name="Feng Y."/>
            <person name="Zong Z."/>
        </authorList>
    </citation>
    <scope>NUCLEOTIDE SEQUENCE [LARGE SCALE GENOMIC DNA]</scope>
    <source>
        <strain evidence="2 3">WCHAc060096</strain>
    </source>
</reference>
<dbReference type="Proteomes" id="UP000269001">
    <property type="component" value="Unassembled WGS sequence"/>
</dbReference>
<dbReference type="SUPFAM" id="SSF54427">
    <property type="entry name" value="NTF2-like"/>
    <property type="match status" value="1"/>
</dbReference>
<dbReference type="CDD" id="cd00531">
    <property type="entry name" value="NTF2_like"/>
    <property type="match status" value="1"/>
</dbReference>
<dbReference type="InterPro" id="IPR037401">
    <property type="entry name" value="SnoaL-like"/>
</dbReference>